<keyword evidence="2" id="KW-1185">Reference proteome</keyword>
<evidence type="ECO:0000313" key="1">
    <source>
        <dbReference type="EMBL" id="CAK5028808.1"/>
    </source>
</evidence>
<organism evidence="1 2">
    <name type="scientific">Meloidogyne enterolobii</name>
    <name type="common">Root-knot nematode worm</name>
    <name type="synonym">Meloidogyne mayaguensis</name>
    <dbReference type="NCBI Taxonomy" id="390850"/>
    <lineage>
        <taxon>Eukaryota</taxon>
        <taxon>Metazoa</taxon>
        <taxon>Ecdysozoa</taxon>
        <taxon>Nematoda</taxon>
        <taxon>Chromadorea</taxon>
        <taxon>Rhabditida</taxon>
        <taxon>Tylenchina</taxon>
        <taxon>Tylenchomorpha</taxon>
        <taxon>Tylenchoidea</taxon>
        <taxon>Meloidogynidae</taxon>
        <taxon>Meloidogyninae</taxon>
        <taxon>Meloidogyne</taxon>
    </lineage>
</organism>
<protein>
    <submittedName>
        <fullName evidence="1">Uncharacterized protein</fullName>
    </submittedName>
</protein>
<gene>
    <name evidence="1" type="ORF">MENTE1834_LOCUS6715</name>
</gene>
<reference evidence="1" key="1">
    <citation type="submission" date="2023-11" db="EMBL/GenBank/DDBJ databases">
        <authorList>
            <person name="Poullet M."/>
        </authorList>
    </citation>
    <scope>NUCLEOTIDE SEQUENCE</scope>
    <source>
        <strain evidence="1">E1834</strain>
    </source>
</reference>
<dbReference type="EMBL" id="CAVMJV010000005">
    <property type="protein sequence ID" value="CAK5028808.1"/>
    <property type="molecule type" value="Genomic_DNA"/>
</dbReference>
<comment type="caution">
    <text evidence="1">The sequence shown here is derived from an EMBL/GenBank/DDBJ whole genome shotgun (WGS) entry which is preliminary data.</text>
</comment>
<dbReference type="Proteomes" id="UP001497535">
    <property type="component" value="Unassembled WGS sequence"/>
</dbReference>
<accession>A0ACB0Y366</accession>
<evidence type="ECO:0000313" key="2">
    <source>
        <dbReference type="Proteomes" id="UP001497535"/>
    </source>
</evidence>
<sequence length="556" mass="63139">MVRIVAKNVRKLLLASRGITSTIKLPAIVKTTAMDDKPKFTKLFINNQWRNSQLGRTFSMYNPVTQTKFAEVQEGGTADIDLAVKVGYCWRLFSLRIAACDANKFGSEWRRMDFADRGHLLDKLASLIERDAFQLFCLQTIDNGKPCEPRYLVISIAMYNYYAFCANKKATFGMDNFHNMRNEAEGVIGHIISPKFPVLNEAMKLGPALVEGNTFILNPQAPLTALYVANLIKKAGFPSGVVNVVPGFESAHKALSSHPNVDKVELFGFTKSELQSGEFSQANLEKMTLELDGKHPQIMSGYADFSRLEDYVALESFVRRAHLGILRENGVNLDVDTEDDSKAIHSLISTARDLVGSSTVGGKQPVPFQLLRRFEIEYALEKKIYKNAFECISDAKKCLTSKKGKNEIYRAYSCALKHYYKEYGIFIETHNASRYLLLFAAATTEDEFILEWAQLVNGDADTIHRNSFNGSIDESRIWEILSNMKKFAIRLPQIDSKKVEYELNLHVPHQEGEQKNLKRKNLKMEIDFKMSMKIEKKPRTEKIYGLGPFDFKYICL</sequence>
<proteinExistence type="predicted"/>
<name>A0ACB0Y366_MELEN</name>